<feature type="region of interest" description="Disordered" evidence="1">
    <location>
        <begin position="1"/>
        <end position="82"/>
    </location>
</feature>
<name>A0A0A9EEZ3_ARUDO</name>
<feature type="compositionally biased region" description="Basic and acidic residues" evidence="1">
    <location>
        <begin position="50"/>
        <end position="82"/>
    </location>
</feature>
<organism evidence="2">
    <name type="scientific">Arundo donax</name>
    <name type="common">Giant reed</name>
    <name type="synonym">Donax arundinaceus</name>
    <dbReference type="NCBI Taxonomy" id="35708"/>
    <lineage>
        <taxon>Eukaryota</taxon>
        <taxon>Viridiplantae</taxon>
        <taxon>Streptophyta</taxon>
        <taxon>Embryophyta</taxon>
        <taxon>Tracheophyta</taxon>
        <taxon>Spermatophyta</taxon>
        <taxon>Magnoliopsida</taxon>
        <taxon>Liliopsida</taxon>
        <taxon>Poales</taxon>
        <taxon>Poaceae</taxon>
        <taxon>PACMAD clade</taxon>
        <taxon>Arundinoideae</taxon>
        <taxon>Arundineae</taxon>
        <taxon>Arundo</taxon>
    </lineage>
</organism>
<evidence type="ECO:0000256" key="1">
    <source>
        <dbReference type="SAM" id="MobiDB-lite"/>
    </source>
</evidence>
<protein>
    <submittedName>
        <fullName evidence="2">Uncharacterized protein</fullName>
    </submittedName>
</protein>
<reference evidence="2" key="2">
    <citation type="journal article" date="2015" name="Data Brief">
        <title>Shoot transcriptome of the giant reed, Arundo donax.</title>
        <authorList>
            <person name="Barrero R.A."/>
            <person name="Guerrero F.D."/>
            <person name="Moolhuijzen P."/>
            <person name="Goolsby J.A."/>
            <person name="Tidwell J."/>
            <person name="Bellgard S.E."/>
            <person name="Bellgard M.I."/>
        </authorList>
    </citation>
    <scope>NUCLEOTIDE SEQUENCE</scope>
    <source>
        <tissue evidence="2">Shoot tissue taken approximately 20 cm above the soil surface</tissue>
    </source>
</reference>
<proteinExistence type="predicted"/>
<sequence length="112" mass="11879">MAGFHPDPDHEQHLRQSEANPCEEEEAAGLPGERGGGGRHARVVLGDGEADGRGLRGRDGDQHVGVLGEHRDGEQEERADGVRERRAAAAVVEAHVHLVLAAADAHQVVGHL</sequence>
<reference evidence="2" key="1">
    <citation type="submission" date="2014-09" db="EMBL/GenBank/DDBJ databases">
        <authorList>
            <person name="Magalhaes I.L.F."/>
            <person name="Oliveira U."/>
            <person name="Santos F.R."/>
            <person name="Vidigal T.H.D.A."/>
            <person name="Brescovit A.D."/>
            <person name="Santos A.J."/>
        </authorList>
    </citation>
    <scope>NUCLEOTIDE SEQUENCE</scope>
    <source>
        <tissue evidence="2">Shoot tissue taken approximately 20 cm above the soil surface</tissue>
    </source>
</reference>
<evidence type="ECO:0000313" key="2">
    <source>
        <dbReference type="EMBL" id="JAD98601.1"/>
    </source>
</evidence>
<feature type="compositionally biased region" description="Basic and acidic residues" evidence="1">
    <location>
        <begin position="1"/>
        <end position="16"/>
    </location>
</feature>
<dbReference type="AlphaFoldDB" id="A0A0A9EEZ3"/>
<accession>A0A0A9EEZ3</accession>
<dbReference type="EMBL" id="GBRH01199294">
    <property type="protein sequence ID" value="JAD98601.1"/>
    <property type="molecule type" value="Transcribed_RNA"/>
</dbReference>